<evidence type="ECO:0000256" key="1">
    <source>
        <dbReference type="SAM" id="MobiDB-lite"/>
    </source>
</evidence>
<feature type="non-terminal residue" evidence="2">
    <location>
        <position position="28"/>
    </location>
</feature>
<proteinExistence type="predicted"/>
<comment type="caution">
    <text evidence="2">The sequence shown here is derived from an EMBL/GenBank/DDBJ whole genome shotgun (WGS) entry which is preliminary data.</text>
</comment>
<dbReference type="EMBL" id="JAACXV010018702">
    <property type="protein sequence ID" value="KAF7263948.1"/>
    <property type="molecule type" value="Genomic_DNA"/>
</dbReference>
<name>A0A834HLP8_RHYFE</name>
<feature type="non-terminal residue" evidence="2">
    <location>
        <position position="1"/>
    </location>
</feature>
<dbReference type="AlphaFoldDB" id="A0A834HLP8"/>
<dbReference type="Proteomes" id="UP000625711">
    <property type="component" value="Unassembled WGS sequence"/>
</dbReference>
<sequence>FENNQLNKALGGRTSTSDRGGSASYWPS</sequence>
<reference evidence="2" key="1">
    <citation type="submission" date="2020-08" db="EMBL/GenBank/DDBJ databases">
        <title>Genome sequencing and assembly of the red palm weevil Rhynchophorus ferrugineus.</title>
        <authorList>
            <person name="Dias G.B."/>
            <person name="Bergman C.M."/>
            <person name="Manee M."/>
        </authorList>
    </citation>
    <scope>NUCLEOTIDE SEQUENCE</scope>
    <source>
        <strain evidence="2">AA-2017</strain>
        <tissue evidence="2">Whole larva</tissue>
    </source>
</reference>
<organism evidence="2 3">
    <name type="scientific">Rhynchophorus ferrugineus</name>
    <name type="common">Red palm weevil</name>
    <name type="synonym">Curculio ferrugineus</name>
    <dbReference type="NCBI Taxonomy" id="354439"/>
    <lineage>
        <taxon>Eukaryota</taxon>
        <taxon>Metazoa</taxon>
        <taxon>Ecdysozoa</taxon>
        <taxon>Arthropoda</taxon>
        <taxon>Hexapoda</taxon>
        <taxon>Insecta</taxon>
        <taxon>Pterygota</taxon>
        <taxon>Neoptera</taxon>
        <taxon>Endopterygota</taxon>
        <taxon>Coleoptera</taxon>
        <taxon>Polyphaga</taxon>
        <taxon>Cucujiformia</taxon>
        <taxon>Curculionidae</taxon>
        <taxon>Dryophthorinae</taxon>
        <taxon>Rhynchophorus</taxon>
    </lineage>
</organism>
<feature type="region of interest" description="Disordered" evidence="1">
    <location>
        <begin position="1"/>
        <end position="28"/>
    </location>
</feature>
<evidence type="ECO:0000313" key="3">
    <source>
        <dbReference type="Proteomes" id="UP000625711"/>
    </source>
</evidence>
<feature type="compositionally biased region" description="Low complexity" evidence="1">
    <location>
        <begin position="11"/>
        <end position="28"/>
    </location>
</feature>
<evidence type="ECO:0000313" key="2">
    <source>
        <dbReference type="EMBL" id="KAF7263948.1"/>
    </source>
</evidence>
<gene>
    <name evidence="2" type="ORF">GWI33_000828</name>
</gene>
<keyword evidence="3" id="KW-1185">Reference proteome</keyword>
<protein>
    <submittedName>
        <fullName evidence="2">Uncharacterized protein</fullName>
    </submittedName>
</protein>
<accession>A0A834HLP8</accession>